<dbReference type="InterPro" id="IPR013785">
    <property type="entry name" value="Aldolase_TIM"/>
</dbReference>
<evidence type="ECO:0000256" key="13">
    <source>
        <dbReference type="ARBA" id="ARBA00061137"/>
    </source>
</evidence>
<evidence type="ECO:0000256" key="4">
    <source>
        <dbReference type="ARBA" id="ARBA00011881"/>
    </source>
</evidence>
<comment type="cofactor">
    <cofactor evidence="1">
        <name>FMN</name>
        <dbReference type="ChEBI" id="CHEBI:58210"/>
    </cofactor>
</comment>
<gene>
    <name evidence="20" type="ORF">CONLIGDRAFT_680632</name>
</gene>
<keyword evidence="8" id="KW-0479">Metal-binding</keyword>
<feature type="compositionally biased region" description="Low complexity" evidence="17">
    <location>
        <begin position="514"/>
        <end position="525"/>
    </location>
</feature>
<keyword evidence="6" id="KW-0285">Flavoprotein</keyword>
<evidence type="ECO:0000256" key="7">
    <source>
        <dbReference type="ARBA" id="ARBA00022643"/>
    </source>
</evidence>
<feature type="domain" description="Cytochrome b5 heme-binding" evidence="18">
    <location>
        <begin position="2"/>
        <end position="79"/>
    </location>
</feature>
<comment type="catalytic activity">
    <reaction evidence="12">
        <text>(S)-lactate + 2 Fe(III)-[cytochrome c] = 2 Fe(II)-[cytochrome c] + pyruvate + 2 H(+)</text>
        <dbReference type="Rhea" id="RHEA:19909"/>
        <dbReference type="Rhea" id="RHEA-COMP:10350"/>
        <dbReference type="Rhea" id="RHEA-COMP:14399"/>
        <dbReference type="ChEBI" id="CHEBI:15361"/>
        <dbReference type="ChEBI" id="CHEBI:15378"/>
        <dbReference type="ChEBI" id="CHEBI:16651"/>
        <dbReference type="ChEBI" id="CHEBI:29033"/>
        <dbReference type="ChEBI" id="CHEBI:29034"/>
        <dbReference type="EC" id="1.1.2.3"/>
    </reaction>
    <physiologicalReaction direction="left-to-right" evidence="12">
        <dbReference type="Rhea" id="RHEA:19910"/>
    </physiologicalReaction>
</comment>
<evidence type="ECO:0000256" key="17">
    <source>
        <dbReference type="SAM" id="MobiDB-lite"/>
    </source>
</evidence>
<evidence type="ECO:0000313" key="21">
    <source>
        <dbReference type="Proteomes" id="UP000182658"/>
    </source>
</evidence>
<keyword evidence="7" id="KW-0288">FMN</keyword>
<evidence type="ECO:0000259" key="18">
    <source>
        <dbReference type="PROSITE" id="PS50255"/>
    </source>
</evidence>
<dbReference type="FunFam" id="3.20.20.70:FF:000062">
    <property type="entry name" value="Cytochrome b2, mitochondrial, putative"/>
    <property type="match status" value="1"/>
</dbReference>
<dbReference type="EC" id="1.1.2.3" evidence="15"/>
<feature type="compositionally biased region" description="Low complexity" evidence="17">
    <location>
        <begin position="84"/>
        <end position="99"/>
    </location>
</feature>
<dbReference type="SUPFAM" id="SSF55856">
    <property type="entry name" value="Cytochrome b5-like heme/steroid binding domain"/>
    <property type="match status" value="1"/>
</dbReference>
<feature type="region of interest" description="Disordered" evidence="17">
    <location>
        <begin position="492"/>
        <end position="533"/>
    </location>
</feature>
<evidence type="ECO:0000256" key="10">
    <source>
        <dbReference type="ARBA" id="ARBA00023004"/>
    </source>
</evidence>
<protein>
    <recommendedName>
        <fullName evidence="16">L-lactate dehydrogenase (cytochrome)</fullName>
        <ecNumber evidence="15">1.1.2.3</ecNumber>
    </recommendedName>
</protein>
<keyword evidence="10" id="KW-0408">Iron</keyword>
<evidence type="ECO:0000256" key="16">
    <source>
        <dbReference type="ARBA" id="ARBA00068515"/>
    </source>
</evidence>
<dbReference type="CDD" id="cd02922">
    <property type="entry name" value="FCB2_FMN"/>
    <property type="match status" value="1"/>
</dbReference>
<dbReference type="InterPro" id="IPR036400">
    <property type="entry name" value="Cyt_B5-like_heme/steroid_sf"/>
</dbReference>
<dbReference type="PROSITE" id="PS51349">
    <property type="entry name" value="FMN_HYDROXY_ACID_DH_2"/>
    <property type="match status" value="1"/>
</dbReference>
<dbReference type="InterPro" id="IPR001199">
    <property type="entry name" value="Cyt_B5-like_heme/steroid-bd"/>
</dbReference>
<comment type="similarity">
    <text evidence="13">In the C-terminal section; belongs to the FMN-dependent alpha-hydroxy acid dehydrogenase family.</text>
</comment>
<dbReference type="InterPro" id="IPR037458">
    <property type="entry name" value="L-MDH/L-LDH_FMN-bd"/>
</dbReference>
<evidence type="ECO:0000256" key="2">
    <source>
        <dbReference type="ARBA" id="ARBA00001970"/>
    </source>
</evidence>
<organism evidence="20 21">
    <name type="scientific">Coniochaeta ligniaria NRRL 30616</name>
    <dbReference type="NCBI Taxonomy" id="1408157"/>
    <lineage>
        <taxon>Eukaryota</taxon>
        <taxon>Fungi</taxon>
        <taxon>Dikarya</taxon>
        <taxon>Ascomycota</taxon>
        <taxon>Pezizomycotina</taxon>
        <taxon>Sordariomycetes</taxon>
        <taxon>Sordariomycetidae</taxon>
        <taxon>Coniochaetales</taxon>
        <taxon>Coniochaetaceae</taxon>
        <taxon>Coniochaeta</taxon>
    </lineage>
</organism>
<evidence type="ECO:0000256" key="9">
    <source>
        <dbReference type="ARBA" id="ARBA00023002"/>
    </source>
</evidence>
<comment type="cofactor">
    <cofactor evidence="2">
        <name>heme b</name>
        <dbReference type="ChEBI" id="CHEBI:60344"/>
    </cofactor>
</comment>
<dbReference type="EMBL" id="KV875097">
    <property type="protein sequence ID" value="OIW29816.1"/>
    <property type="molecule type" value="Genomic_DNA"/>
</dbReference>
<dbReference type="PROSITE" id="PS50255">
    <property type="entry name" value="CYTOCHROME_B5_2"/>
    <property type="match status" value="1"/>
</dbReference>
<feature type="region of interest" description="Disordered" evidence="17">
    <location>
        <begin position="82"/>
        <end position="106"/>
    </location>
</feature>
<evidence type="ECO:0000256" key="6">
    <source>
        <dbReference type="ARBA" id="ARBA00022630"/>
    </source>
</evidence>
<comment type="subcellular location">
    <subcellularLocation>
        <location evidence="3">Mitochondrion intermembrane space</location>
    </subcellularLocation>
</comment>
<dbReference type="PANTHER" id="PTHR10578">
    <property type="entry name" value="S -2-HYDROXY-ACID OXIDASE-RELATED"/>
    <property type="match status" value="1"/>
</dbReference>
<keyword evidence="11" id="KW-0496">Mitochondrion</keyword>
<feature type="compositionally biased region" description="Polar residues" evidence="17">
    <location>
        <begin position="492"/>
        <end position="508"/>
    </location>
</feature>
<keyword evidence="9" id="KW-0560">Oxidoreductase</keyword>
<dbReference type="SMART" id="SM01117">
    <property type="entry name" value="Cyt-b5"/>
    <property type="match status" value="1"/>
</dbReference>
<proteinExistence type="inferred from homology"/>
<evidence type="ECO:0000256" key="12">
    <source>
        <dbReference type="ARBA" id="ARBA00052399"/>
    </source>
</evidence>
<dbReference type="InParanoid" id="A0A1J7JJ33"/>
<dbReference type="PANTHER" id="PTHR10578:SF104">
    <property type="entry name" value="CYTOCHROME B2, MITOCHONDRIAL-RELATED"/>
    <property type="match status" value="1"/>
</dbReference>
<evidence type="ECO:0000259" key="19">
    <source>
        <dbReference type="PROSITE" id="PS51349"/>
    </source>
</evidence>
<dbReference type="Pfam" id="PF00173">
    <property type="entry name" value="Cyt-b5"/>
    <property type="match status" value="1"/>
</dbReference>
<evidence type="ECO:0000256" key="14">
    <source>
        <dbReference type="ARBA" id="ARBA00061589"/>
    </source>
</evidence>
<comment type="similarity">
    <text evidence="14">In the N-terminal section; belongs to the cytochrome b5 family.</text>
</comment>
<keyword evidence="5" id="KW-0349">Heme</keyword>
<dbReference type="GO" id="GO:0004460">
    <property type="term" value="F:L-lactate dehydrogenase (cytochrome) activity"/>
    <property type="evidence" value="ECO:0007669"/>
    <property type="project" value="UniProtKB-EC"/>
</dbReference>
<dbReference type="OrthoDB" id="1925334at2759"/>
<comment type="subunit">
    <text evidence="4">Homotetramer.</text>
</comment>
<evidence type="ECO:0000256" key="11">
    <source>
        <dbReference type="ARBA" id="ARBA00023128"/>
    </source>
</evidence>
<reference evidence="20 21" key="1">
    <citation type="submission" date="2016-10" db="EMBL/GenBank/DDBJ databases">
        <title>Draft genome sequence of Coniochaeta ligniaria NRRL30616, a lignocellulolytic fungus for bioabatement of inhibitors in plant biomass hydrolysates.</title>
        <authorList>
            <consortium name="DOE Joint Genome Institute"/>
            <person name="Jimenez D.J."/>
            <person name="Hector R.E."/>
            <person name="Riley R."/>
            <person name="Sun H."/>
            <person name="Grigoriev I.V."/>
            <person name="Van Elsas J.D."/>
            <person name="Nichols N.N."/>
        </authorList>
    </citation>
    <scope>NUCLEOTIDE SEQUENCE [LARGE SCALE GENOMIC DNA]</scope>
    <source>
        <strain evidence="20 21">NRRL 30616</strain>
    </source>
</reference>
<dbReference type="AlphaFoldDB" id="A0A1J7JJ33"/>
<dbReference type="Pfam" id="PF01070">
    <property type="entry name" value="FMN_dh"/>
    <property type="match status" value="1"/>
</dbReference>
<evidence type="ECO:0000256" key="15">
    <source>
        <dbReference type="ARBA" id="ARBA00066458"/>
    </source>
</evidence>
<dbReference type="InterPro" id="IPR000262">
    <property type="entry name" value="FMN-dep_DH"/>
</dbReference>
<feature type="domain" description="FMN hydroxy acid dehydrogenase" evidence="19">
    <location>
        <begin position="103"/>
        <end position="473"/>
    </location>
</feature>
<dbReference type="SUPFAM" id="SSF51395">
    <property type="entry name" value="FMN-linked oxidoreductases"/>
    <property type="match status" value="1"/>
</dbReference>
<evidence type="ECO:0000256" key="3">
    <source>
        <dbReference type="ARBA" id="ARBA00004569"/>
    </source>
</evidence>
<name>A0A1J7JJ33_9PEZI</name>
<dbReference type="GO" id="GO:0005758">
    <property type="term" value="C:mitochondrial intermembrane space"/>
    <property type="evidence" value="ECO:0007669"/>
    <property type="project" value="UniProtKB-SubCell"/>
</dbReference>
<evidence type="ECO:0000313" key="20">
    <source>
        <dbReference type="EMBL" id="OIW29816.1"/>
    </source>
</evidence>
<dbReference type="Gene3D" id="3.10.120.10">
    <property type="entry name" value="Cytochrome b5-like heme/steroid binding domain"/>
    <property type="match status" value="1"/>
</dbReference>
<sequence length="533" mass="56718">MVSLITAQQVAAHNSTNDLWTVVDGEVYDLTDFALEHPGGLGVLLRYAGRDATAAYAAVHSASLIKNTLPASKRIGILDQTTVPSSWSSPPASAPSQPSTERPPLDSLISSHDFAAVARATFAPKTRAFVTSAATDLHTYHRNNAAYADIGLRPRVLTDVSNVSTRTRILGHRVSSPIFASPTSLGKTVHPEGEKDLARACASLGIAQAVSTSASYPLDEIMSCVGPATPDGRKKIPVFFQLYVDRDRAKSEALLRRAGELGIAGLILTVDAPVPGKREADERVRVSDHSVASPMTGASATNDAKGGALGRVMGKYIDPSVSWRDIQWLRRHLPPGTPVILKGIQTAADARMAVEAGVDVVMVSNHGGRSLDTAPATILVLLELQRCCPEVFDKVEVWVDGGVMRGTDVFKALCLGARAVGIGRGMLYGLNYGEEGVKRYVEILNDELETTMKMCGVTSLDQVHPGLLNTLAVDHLIPTSDEHPYAKWRPSQRTTLLVPGSSQSQSAPAETPIAAAQSPEASSSSTGRDKARL</sequence>
<keyword evidence="21" id="KW-1185">Reference proteome</keyword>
<accession>A0A1J7JJ33</accession>
<evidence type="ECO:0000256" key="1">
    <source>
        <dbReference type="ARBA" id="ARBA00001917"/>
    </source>
</evidence>
<dbReference type="InterPro" id="IPR037396">
    <property type="entry name" value="FMN_HAD"/>
</dbReference>
<dbReference type="Proteomes" id="UP000182658">
    <property type="component" value="Unassembled WGS sequence"/>
</dbReference>
<dbReference type="GO" id="GO:0046872">
    <property type="term" value="F:metal ion binding"/>
    <property type="evidence" value="ECO:0007669"/>
    <property type="project" value="UniProtKB-KW"/>
</dbReference>
<dbReference type="STRING" id="1408157.A0A1J7JJ33"/>
<evidence type="ECO:0000256" key="5">
    <source>
        <dbReference type="ARBA" id="ARBA00022617"/>
    </source>
</evidence>
<dbReference type="Gene3D" id="3.20.20.70">
    <property type="entry name" value="Aldolase class I"/>
    <property type="match status" value="1"/>
</dbReference>
<evidence type="ECO:0000256" key="8">
    <source>
        <dbReference type="ARBA" id="ARBA00022723"/>
    </source>
</evidence>